<evidence type="ECO:0000256" key="1">
    <source>
        <dbReference type="ARBA" id="ARBA00001947"/>
    </source>
</evidence>
<evidence type="ECO:0000256" key="2">
    <source>
        <dbReference type="ARBA" id="ARBA00007342"/>
    </source>
</evidence>
<dbReference type="Pfam" id="PF06130">
    <property type="entry name" value="PTAC"/>
    <property type="match status" value="1"/>
</dbReference>
<keyword evidence="7" id="KW-0862">Zinc</keyword>
<dbReference type="RefSeq" id="WP_095133952.1">
    <property type="nucleotide sequence ID" value="NZ_NIBG01000009.1"/>
</dbReference>
<dbReference type="PANTHER" id="PTHR39453:SF1">
    <property type="entry name" value="PHOSPHATE PROPANOYLTRANSFERASE"/>
    <property type="match status" value="1"/>
</dbReference>
<dbReference type="OrthoDB" id="9784365at2"/>
<organism evidence="11 12">
    <name type="scientific">Anaeromicrobium sediminis</name>
    <dbReference type="NCBI Taxonomy" id="1478221"/>
    <lineage>
        <taxon>Bacteria</taxon>
        <taxon>Bacillati</taxon>
        <taxon>Bacillota</taxon>
        <taxon>Clostridia</taxon>
        <taxon>Peptostreptococcales</taxon>
        <taxon>Thermotaleaceae</taxon>
        <taxon>Anaeromicrobium</taxon>
    </lineage>
</organism>
<comment type="pathway">
    <text evidence="10">Polyol metabolism; 1,2-propanediol degradation.</text>
</comment>
<dbReference type="PIRSF" id="PIRSF010130">
    <property type="entry name" value="PduL"/>
    <property type="match status" value="1"/>
</dbReference>
<evidence type="ECO:0000256" key="8">
    <source>
        <dbReference type="ARBA" id="ARBA00023315"/>
    </source>
</evidence>
<dbReference type="Proteomes" id="UP000216024">
    <property type="component" value="Unassembled WGS sequence"/>
</dbReference>
<dbReference type="InterPro" id="IPR008300">
    <property type="entry name" value="PTAC"/>
</dbReference>
<accession>A0A267MII1</accession>
<keyword evidence="8 10" id="KW-0012">Acyltransferase</keyword>
<evidence type="ECO:0000256" key="5">
    <source>
        <dbReference type="ARBA" id="ARBA00022679"/>
    </source>
</evidence>
<evidence type="ECO:0000256" key="6">
    <source>
        <dbReference type="ARBA" id="ARBA00022723"/>
    </source>
</evidence>
<evidence type="ECO:0000256" key="3">
    <source>
        <dbReference type="ARBA" id="ARBA00012206"/>
    </source>
</evidence>
<dbReference type="EC" id="2.3.1.222" evidence="3 10"/>
<dbReference type="GO" id="GO:0016747">
    <property type="term" value="F:acyltransferase activity, transferring groups other than amino-acyl groups"/>
    <property type="evidence" value="ECO:0007669"/>
    <property type="project" value="InterPro"/>
</dbReference>
<evidence type="ECO:0000256" key="7">
    <source>
        <dbReference type="ARBA" id="ARBA00022833"/>
    </source>
</evidence>
<comment type="similarity">
    <text evidence="2 10">Belongs to the PduL family.</text>
</comment>
<dbReference type="AlphaFoldDB" id="A0A267MII1"/>
<dbReference type="GO" id="GO:0046872">
    <property type="term" value="F:metal ion binding"/>
    <property type="evidence" value="ECO:0007669"/>
    <property type="project" value="UniProtKB-KW"/>
</dbReference>
<dbReference type="EMBL" id="NIBG01000009">
    <property type="protein sequence ID" value="PAB59222.1"/>
    <property type="molecule type" value="Genomic_DNA"/>
</dbReference>
<dbReference type="UniPathway" id="UPA00621"/>
<evidence type="ECO:0000256" key="10">
    <source>
        <dbReference type="PIRNR" id="PIRNR010130"/>
    </source>
</evidence>
<evidence type="ECO:0000256" key="9">
    <source>
        <dbReference type="ARBA" id="ARBA00047589"/>
    </source>
</evidence>
<evidence type="ECO:0000313" key="12">
    <source>
        <dbReference type="Proteomes" id="UP000216024"/>
    </source>
</evidence>
<dbReference type="GO" id="GO:0051144">
    <property type="term" value="P:1,2-propanediol catabolic process"/>
    <property type="evidence" value="ECO:0007669"/>
    <property type="project" value="UniProtKB-UniPathway"/>
</dbReference>
<dbReference type="PANTHER" id="PTHR39453">
    <property type="entry name" value="PHOSPHATE PROPANOYLTRANSFERASE"/>
    <property type="match status" value="1"/>
</dbReference>
<dbReference type="NCBIfam" id="NF011652">
    <property type="entry name" value="PRK15070.1"/>
    <property type="match status" value="1"/>
</dbReference>
<keyword evidence="12" id="KW-1185">Reference proteome</keyword>
<sequence length="191" mass="20728">MSKFYVPVGLSNRHIHLSKKDVEALFGEGYELTRFKDLAQPGQYAAAEKVDMVGPKGTIKGVRVLGPVRKDTQIEISLADGFVLGVKPPVRDSGDIEGSPGVKIVGPKGEVTIDKGVIAAARHIHMHTSDAEAIGVSDRDLVKVKVEGKRGLIFENVLARVHEEFKLEFHVDIEEGNAAGIKNGQELEIIK</sequence>
<comment type="function">
    <text evidence="10">Involved in 1,2-propanediol (1,2-PD) degradation by catalyzing the conversion of propanoyl-CoA to propanoyl-phosphate.</text>
</comment>
<proteinExistence type="inferred from homology"/>
<comment type="catalytic activity">
    <reaction evidence="9 10">
        <text>propanoyl-CoA + phosphate = propanoyl phosphate + CoA</text>
        <dbReference type="Rhea" id="RHEA:28046"/>
        <dbReference type="ChEBI" id="CHEBI:43474"/>
        <dbReference type="ChEBI" id="CHEBI:57287"/>
        <dbReference type="ChEBI" id="CHEBI:57392"/>
        <dbReference type="ChEBI" id="CHEBI:58933"/>
        <dbReference type="EC" id="2.3.1.222"/>
    </reaction>
</comment>
<comment type="caution">
    <text evidence="11">The sequence shown here is derived from an EMBL/GenBank/DDBJ whole genome shotgun (WGS) entry which is preliminary data.</text>
</comment>
<reference evidence="11 12" key="1">
    <citation type="submission" date="2017-06" db="EMBL/GenBank/DDBJ databases">
        <title>Draft genome sequence of anaerobic fermentative bacterium Anaeromicrobium sediminis DY2726D isolated from West Pacific Ocean sediments.</title>
        <authorList>
            <person name="Zeng X."/>
        </authorList>
    </citation>
    <scope>NUCLEOTIDE SEQUENCE [LARGE SCALE GENOMIC DNA]</scope>
    <source>
        <strain evidence="11 12">DY2726D</strain>
    </source>
</reference>
<protein>
    <recommendedName>
        <fullName evidence="4 10">Phosphate propanoyltransferase</fullName>
        <ecNumber evidence="3 10">2.3.1.222</ecNumber>
    </recommendedName>
</protein>
<evidence type="ECO:0000313" key="11">
    <source>
        <dbReference type="EMBL" id="PAB59222.1"/>
    </source>
</evidence>
<comment type="cofactor">
    <cofactor evidence="1">
        <name>Zn(2+)</name>
        <dbReference type="ChEBI" id="CHEBI:29105"/>
    </cofactor>
</comment>
<keyword evidence="6" id="KW-0479">Metal-binding</keyword>
<gene>
    <name evidence="11" type="ORF">CCE28_11935</name>
</gene>
<evidence type="ECO:0000256" key="4">
    <source>
        <dbReference type="ARBA" id="ARBA00020837"/>
    </source>
</evidence>
<keyword evidence="5 10" id="KW-0808">Transferase</keyword>
<name>A0A267MII1_9FIRM</name>